<dbReference type="OrthoDB" id="10000533at2759"/>
<evidence type="ECO:0000313" key="2">
    <source>
        <dbReference type="Proteomes" id="UP000799777"/>
    </source>
</evidence>
<protein>
    <submittedName>
        <fullName evidence="1">Uncharacterized protein</fullName>
    </submittedName>
</protein>
<gene>
    <name evidence="1" type="ORF">EK21DRAFT_115780</name>
</gene>
<dbReference type="AlphaFoldDB" id="A0A9P4LJB9"/>
<accession>A0A9P4LJB9</accession>
<proteinExistence type="predicted"/>
<dbReference type="EMBL" id="ML978243">
    <property type="protein sequence ID" value="KAF2026432.1"/>
    <property type="molecule type" value="Genomic_DNA"/>
</dbReference>
<dbReference type="Proteomes" id="UP000799777">
    <property type="component" value="Unassembled WGS sequence"/>
</dbReference>
<comment type="caution">
    <text evidence="1">The sequence shown here is derived from an EMBL/GenBank/DDBJ whole genome shotgun (WGS) entry which is preliminary data.</text>
</comment>
<dbReference type="Gene3D" id="3.40.50.720">
    <property type="entry name" value="NAD(P)-binding Rossmann-like Domain"/>
    <property type="match status" value="1"/>
</dbReference>
<sequence>MTMTEIGNVGRFVAAACLLPKGSRKEDFSMAGDTLKPDEVVKKIEAVRGSKMEVTFRPYEQVEKEEEEEQMVYPNKMWAQIEVLASRNIVEESILRPIVNELCPGVKLLTVEDYLKKFW</sequence>
<name>A0A9P4LJB9_9PLEO</name>
<evidence type="ECO:0000313" key="1">
    <source>
        <dbReference type="EMBL" id="KAF2026432.1"/>
    </source>
</evidence>
<reference evidence="1" key="1">
    <citation type="journal article" date="2020" name="Stud. Mycol.">
        <title>101 Dothideomycetes genomes: a test case for predicting lifestyles and emergence of pathogens.</title>
        <authorList>
            <person name="Haridas S."/>
            <person name="Albert R."/>
            <person name="Binder M."/>
            <person name="Bloem J."/>
            <person name="Labutti K."/>
            <person name="Salamov A."/>
            <person name="Andreopoulos B."/>
            <person name="Baker S."/>
            <person name="Barry K."/>
            <person name="Bills G."/>
            <person name="Bluhm B."/>
            <person name="Cannon C."/>
            <person name="Castanera R."/>
            <person name="Culley D."/>
            <person name="Daum C."/>
            <person name="Ezra D."/>
            <person name="Gonzalez J."/>
            <person name="Henrissat B."/>
            <person name="Kuo A."/>
            <person name="Liang C."/>
            <person name="Lipzen A."/>
            <person name="Lutzoni F."/>
            <person name="Magnuson J."/>
            <person name="Mondo S."/>
            <person name="Nolan M."/>
            <person name="Ohm R."/>
            <person name="Pangilinan J."/>
            <person name="Park H.-J."/>
            <person name="Ramirez L."/>
            <person name="Alfaro M."/>
            <person name="Sun H."/>
            <person name="Tritt A."/>
            <person name="Yoshinaga Y."/>
            <person name="Zwiers L.-H."/>
            <person name="Turgeon B."/>
            <person name="Goodwin S."/>
            <person name="Spatafora J."/>
            <person name="Crous P."/>
            <person name="Grigoriev I."/>
        </authorList>
    </citation>
    <scope>NUCLEOTIDE SEQUENCE</scope>
    <source>
        <strain evidence="1">CBS 110217</strain>
    </source>
</reference>
<keyword evidence="2" id="KW-1185">Reference proteome</keyword>
<organism evidence="1 2">
    <name type="scientific">Setomelanomma holmii</name>
    <dbReference type="NCBI Taxonomy" id="210430"/>
    <lineage>
        <taxon>Eukaryota</taxon>
        <taxon>Fungi</taxon>
        <taxon>Dikarya</taxon>
        <taxon>Ascomycota</taxon>
        <taxon>Pezizomycotina</taxon>
        <taxon>Dothideomycetes</taxon>
        <taxon>Pleosporomycetidae</taxon>
        <taxon>Pleosporales</taxon>
        <taxon>Pleosporineae</taxon>
        <taxon>Phaeosphaeriaceae</taxon>
        <taxon>Setomelanomma</taxon>
    </lineage>
</organism>